<evidence type="ECO:0000313" key="10">
    <source>
        <dbReference type="Proteomes" id="UP000006727"/>
    </source>
</evidence>
<evidence type="ECO:0000256" key="2">
    <source>
        <dbReference type="ARBA" id="ARBA00004647"/>
    </source>
</evidence>
<dbReference type="InterPro" id="IPR016098">
    <property type="entry name" value="CAP/MinC_C"/>
</dbReference>
<name>A0A2K1JVN8_PHYPA</name>
<dbReference type="SMART" id="SM00673">
    <property type="entry name" value="CARP"/>
    <property type="match status" value="2"/>
</dbReference>
<dbReference type="Pfam" id="PF07986">
    <property type="entry name" value="TBCC"/>
    <property type="match status" value="1"/>
</dbReference>
<dbReference type="PROSITE" id="PS51329">
    <property type="entry name" value="C_CAP_COFACTOR_C"/>
    <property type="match status" value="1"/>
</dbReference>
<evidence type="ECO:0000256" key="4">
    <source>
        <dbReference type="ARBA" id="ARBA00017559"/>
    </source>
</evidence>
<accession>A0A2K1JVN8</accession>
<dbReference type="FunCoup" id="A0A2K1JVN8">
    <property type="interactions" value="4460"/>
</dbReference>
<gene>
    <name evidence="9" type="primary">LOC112288591</name>
    <name evidence="8" type="ORF">PHYPA_015362</name>
</gene>
<dbReference type="EnsemblPlants" id="Pp3c11_21950V3.4">
    <property type="protein sequence ID" value="Pp3c11_21950V3.4"/>
    <property type="gene ID" value="Pp3c11_21950"/>
</dbReference>
<dbReference type="InterPro" id="IPR006599">
    <property type="entry name" value="CARP_motif"/>
</dbReference>
<reference evidence="9" key="3">
    <citation type="submission" date="2020-12" db="UniProtKB">
        <authorList>
            <consortium name="EnsemblPlants"/>
        </authorList>
    </citation>
    <scope>IDENTIFICATION</scope>
</reference>
<evidence type="ECO:0000256" key="6">
    <source>
        <dbReference type="ARBA" id="ARBA00023212"/>
    </source>
</evidence>
<dbReference type="AlphaFoldDB" id="A0A2K1JVN8"/>
<dbReference type="RefSeq" id="XP_024388677.1">
    <property type="nucleotide sequence ID" value="XM_024532909.2"/>
</dbReference>
<reference evidence="8 10" key="1">
    <citation type="journal article" date="2008" name="Science">
        <title>The Physcomitrella genome reveals evolutionary insights into the conquest of land by plants.</title>
        <authorList>
            <person name="Rensing S."/>
            <person name="Lang D."/>
            <person name="Zimmer A."/>
            <person name="Terry A."/>
            <person name="Salamov A."/>
            <person name="Shapiro H."/>
            <person name="Nishiyama T."/>
            <person name="Perroud P.-F."/>
            <person name="Lindquist E."/>
            <person name="Kamisugi Y."/>
            <person name="Tanahashi T."/>
            <person name="Sakakibara K."/>
            <person name="Fujita T."/>
            <person name="Oishi K."/>
            <person name="Shin-I T."/>
            <person name="Kuroki Y."/>
            <person name="Toyoda A."/>
            <person name="Suzuki Y."/>
            <person name="Hashimoto A."/>
            <person name="Yamaguchi K."/>
            <person name="Sugano A."/>
            <person name="Kohara Y."/>
            <person name="Fujiyama A."/>
            <person name="Anterola A."/>
            <person name="Aoki S."/>
            <person name="Ashton N."/>
            <person name="Barbazuk W.B."/>
            <person name="Barker E."/>
            <person name="Bennetzen J."/>
            <person name="Bezanilla M."/>
            <person name="Blankenship R."/>
            <person name="Cho S.H."/>
            <person name="Dutcher S."/>
            <person name="Estelle M."/>
            <person name="Fawcett J.A."/>
            <person name="Gundlach H."/>
            <person name="Hanada K."/>
            <person name="Heyl A."/>
            <person name="Hicks K.A."/>
            <person name="Hugh J."/>
            <person name="Lohr M."/>
            <person name="Mayer K."/>
            <person name="Melkozernov A."/>
            <person name="Murata T."/>
            <person name="Nelson D."/>
            <person name="Pils B."/>
            <person name="Prigge M."/>
            <person name="Reiss B."/>
            <person name="Renner T."/>
            <person name="Rombauts S."/>
            <person name="Rushton P."/>
            <person name="Sanderfoot A."/>
            <person name="Schween G."/>
            <person name="Shiu S.-H."/>
            <person name="Stueber K."/>
            <person name="Theodoulou F.L."/>
            <person name="Tu H."/>
            <person name="Van de Peer Y."/>
            <person name="Verrier P.J."/>
            <person name="Waters E."/>
            <person name="Wood A."/>
            <person name="Yang L."/>
            <person name="Cove D."/>
            <person name="Cuming A."/>
            <person name="Hasebe M."/>
            <person name="Lucas S."/>
            <person name="Mishler D.B."/>
            <person name="Reski R."/>
            <person name="Grigoriev I."/>
            <person name="Quatrano R.S."/>
            <person name="Boore J.L."/>
        </authorList>
    </citation>
    <scope>NUCLEOTIDE SEQUENCE [LARGE SCALE GENOMIC DNA]</scope>
    <source>
        <strain evidence="9 10">cv. Gransden 2004</strain>
    </source>
</reference>
<dbReference type="Gene3D" id="2.160.20.70">
    <property type="match status" value="1"/>
</dbReference>
<feature type="domain" description="C-CAP/cofactor C-like" evidence="7">
    <location>
        <begin position="370"/>
        <end position="514"/>
    </location>
</feature>
<dbReference type="PaxDb" id="3218-PP1S31_241V6.1"/>
<evidence type="ECO:0000313" key="8">
    <source>
        <dbReference type="EMBL" id="PNR45591.1"/>
    </source>
</evidence>
<dbReference type="InterPro" id="IPR017901">
    <property type="entry name" value="C-CAP_CF_C-like"/>
</dbReference>
<comment type="similarity">
    <text evidence="3">Belongs to the TBCC family.</text>
</comment>
<protein>
    <recommendedName>
        <fullName evidence="4">TBCC domain-containing protein 1</fullName>
    </recommendedName>
</protein>
<keyword evidence="10" id="KW-1185">Reference proteome</keyword>
<evidence type="ECO:0000313" key="9">
    <source>
        <dbReference type="EnsemblPlants" id="Pp3c11_21950V3.1"/>
    </source>
</evidence>
<comment type="subcellular location">
    <subcellularLocation>
        <location evidence="1">Cytoplasm</location>
        <location evidence="1">Cytoskeleton</location>
        <location evidence="1">Microtubule organizing center</location>
        <location evidence="1">Centrosome</location>
    </subcellularLocation>
    <subcellularLocation>
        <location evidence="2">Cytoplasm</location>
        <location evidence="2">Cytoskeleton</location>
        <location evidence="2">Spindle pole</location>
    </subcellularLocation>
</comment>
<dbReference type="RefSeq" id="XP_024388678.1">
    <property type="nucleotide sequence ID" value="XM_024532910.2"/>
</dbReference>
<keyword evidence="5" id="KW-0963">Cytoplasm</keyword>
<keyword evidence="6" id="KW-0206">Cytoskeleton</keyword>
<dbReference type="InterPro" id="IPR012945">
    <property type="entry name" value="Tubulin-bd_cofactor_C_dom"/>
</dbReference>
<dbReference type="PANTHER" id="PTHR16052:SF0">
    <property type="entry name" value="TBCC DOMAIN-CONTAINING PROTEIN 1"/>
    <property type="match status" value="1"/>
</dbReference>
<dbReference type="Gramene" id="Pp3c11_21950V3.1">
    <property type="protein sequence ID" value="Pp3c11_21950V3.1"/>
    <property type="gene ID" value="Pp3c11_21950"/>
</dbReference>
<evidence type="ECO:0000256" key="1">
    <source>
        <dbReference type="ARBA" id="ARBA00004300"/>
    </source>
</evidence>
<reference evidence="8 10" key="2">
    <citation type="journal article" date="2018" name="Plant J.">
        <title>The Physcomitrella patens chromosome-scale assembly reveals moss genome structure and evolution.</title>
        <authorList>
            <person name="Lang D."/>
            <person name="Ullrich K.K."/>
            <person name="Murat F."/>
            <person name="Fuchs J."/>
            <person name="Jenkins J."/>
            <person name="Haas F.B."/>
            <person name="Piednoel M."/>
            <person name="Gundlach H."/>
            <person name="Van Bel M."/>
            <person name="Meyberg R."/>
            <person name="Vives C."/>
            <person name="Morata J."/>
            <person name="Symeonidi A."/>
            <person name="Hiss M."/>
            <person name="Muchero W."/>
            <person name="Kamisugi Y."/>
            <person name="Saleh O."/>
            <person name="Blanc G."/>
            <person name="Decker E.L."/>
            <person name="van Gessel N."/>
            <person name="Grimwood J."/>
            <person name="Hayes R.D."/>
            <person name="Graham S.W."/>
            <person name="Gunter L.E."/>
            <person name="McDaniel S.F."/>
            <person name="Hoernstein S.N.W."/>
            <person name="Larsson A."/>
            <person name="Li F.W."/>
            <person name="Perroud P.F."/>
            <person name="Phillips J."/>
            <person name="Ranjan P."/>
            <person name="Rokshar D.S."/>
            <person name="Rothfels C.J."/>
            <person name="Schneider L."/>
            <person name="Shu S."/>
            <person name="Stevenson D.W."/>
            <person name="Thummler F."/>
            <person name="Tillich M."/>
            <person name="Villarreal Aguilar J.C."/>
            <person name="Widiez T."/>
            <person name="Wong G.K."/>
            <person name="Wymore A."/>
            <person name="Zhang Y."/>
            <person name="Zimmer A.D."/>
            <person name="Quatrano R.S."/>
            <person name="Mayer K.F.X."/>
            <person name="Goodstein D."/>
            <person name="Casacuberta J.M."/>
            <person name="Vandepoele K."/>
            <person name="Reski R."/>
            <person name="Cuming A.C."/>
            <person name="Tuskan G.A."/>
            <person name="Maumus F."/>
            <person name="Salse J."/>
            <person name="Schmutz J."/>
            <person name="Rensing S.A."/>
        </authorList>
    </citation>
    <scope>NUCLEOTIDE SEQUENCE [LARGE SCALE GENOMIC DNA]</scope>
    <source>
        <strain evidence="9 10">cv. Gransden 2004</strain>
    </source>
</reference>
<sequence length="647" mass="71196">MGDRTPVANFPRFMRSQSMSALTKSSRSLGLTREPPWLHVRREPFEYGTLPIPSLMHSDVLASLMTLRGKLLSQAPPSLTSCTSSWSLSNTTNLVCAPSTPSVSEITRRVSITGIAAALELTEEYAQLILETLASTLNDEGTIVDRLASSLVNEIESVGADIDDLLLYLYLQTYRRAPSRPHRDASSVADVWPCTSAIDGILPASTLLKVRLAGVSRRLMPTQAEEEGHQLKYVRKHLRSLLTILSETNKEGLEVITPERFERLGFFLRAKNARMESVPLSQAAPLFAGADPHVPVLPVALTQVLEWVQHHLCAASESQWDTILTRDEKSLAKVRRMFPPGKIPSSQAEVNMMDVMTPSVLATSRDVQAPTAPDDALSSSKDWRPENLTFIDGVIRSSVSKGENDIKGGSVKVSYCQDSVVYVLAPLKYASVFGCSDSIVVLGAVGKAVRVEHCERVQIIVPTARICVANCRESIFYLGVNLRPLFTGDSLNLQVAPYNTFYPKLEAHLAQVGVDARINKWDCVLTLGLANLHDAFKRSAHAATSQIVGASLLPTDKFAMFTIPSWSIPDSDSMHHTSANPFILPQLYIAAVEQRSRAAETLKLNIKNAALEVDKERELVAAIHSHFRDWLYASGSIRQLYNSPTQE</sequence>
<dbReference type="EMBL" id="ABEU02000011">
    <property type="protein sequence ID" value="PNR45591.1"/>
    <property type="molecule type" value="Genomic_DNA"/>
</dbReference>
<evidence type="ECO:0000259" key="7">
    <source>
        <dbReference type="PROSITE" id="PS51329"/>
    </source>
</evidence>
<organism evidence="8">
    <name type="scientific">Physcomitrium patens</name>
    <name type="common">Spreading-leaved earth moss</name>
    <name type="synonym">Physcomitrella patens</name>
    <dbReference type="NCBI Taxonomy" id="3218"/>
    <lineage>
        <taxon>Eukaryota</taxon>
        <taxon>Viridiplantae</taxon>
        <taxon>Streptophyta</taxon>
        <taxon>Embryophyta</taxon>
        <taxon>Bryophyta</taxon>
        <taxon>Bryophytina</taxon>
        <taxon>Bryopsida</taxon>
        <taxon>Funariidae</taxon>
        <taxon>Funariales</taxon>
        <taxon>Funariaceae</taxon>
        <taxon>Physcomitrium</taxon>
    </lineage>
</organism>
<dbReference type="GeneID" id="112288591"/>
<dbReference type="GO" id="GO:0000922">
    <property type="term" value="C:spindle pole"/>
    <property type="evidence" value="ECO:0007669"/>
    <property type="project" value="UniProtKB-SubCell"/>
</dbReference>
<dbReference type="STRING" id="3218.A0A2K1JVN8"/>
<dbReference type="EnsemblPlants" id="Pp3c11_21950V3.1">
    <property type="protein sequence ID" value="Pp3c11_21950V3.1"/>
    <property type="gene ID" value="Pp3c11_21950"/>
</dbReference>
<dbReference type="Gramene" id="Pp3c11_21950V3.4">
    <property type="protein sequence ID" value="Pp3c11_21950V3.4"/>
    <property type="gene ID" value="Pp3c11_21950"/>
</dbReference>
<proteinExistence type="inferred from homology"/>
<evidence type="ECO:0000256" key="3">
    <source>
        <dbReference type="ARBA" id="ARBA00008848"/>
    </source>
</evidence>
<dbReference type="InterPro" id="IPR039589">
    <property type="entry name" value="TBCC1"/>
</dbReference>
<dbReference type="PANTHER" id="PTHR16052">
    <property type="entry name" value="TBCC DOMAIN-CONTAINING PROTEIN 1"/>
    <property type="match status" value="1"/>
</dbReference>
<dbReference type="Proteomes" id="UP000006727">
    <property type="component" value="Chromosome 11"/>
</dbReference>
<evidence type="ECO:0000256" key="5">
    <source>
        <dbReference type="ARBA" id="ARBA00022490"/>
    </source>
</evidence>